<dbReference type="EMBL" id="CP062919">
    <property type="protein sequence ID" value="QPF12134.1"/>
    <property type="molecule type" value="Genomic_DNA"/>
</dbReference>
<dbReference type="RefSeq" id="WP_031958830.1">
    <property type="nucleotide sequence ID" value="NZ_AP031582.1"/>
</dbReference>
<proteinExistence type="predicted"/>
<dbReference type="AlphaFoldDB" id="A0A7S8WBP6"/>
<evidence type="ECO:0000313" key="2">
    <source>
        <dbReference type="Proteomes" id="UP000594659"/>
    </source>
</evidence>
<name>A0A7S8WBP6_ACIBA</name>
<dbReference type="Proteomes" id="UP000594659">
    <property type="component" value="Chromosome"/>
</dbReference>
<reference evidence="1 2" key="1">
    <citation type="submission" date="2020-09" db="EMBL/GenBank/DDBJ databases">
        <title>Resistance determinants and their genetic context in bacteria from a longitudinal study of pigs reared under conventional and antibiotic-free husbandry practices.</title>
        <authorList>
            <person name="Poulin-Laprade D."/>
            <person name="Brouard J.-S."/>
            <person name="Gagnon N."/>
            <person name="Turcotte A."/>
            <person name="Langlois A."/>
            <person name="Matte J.J."/>
            <person name="Carrillo C.D."/>
            <person name="Zaheer R."/>
            <person name="McAllister T."/>
            <person name="Topp E."/>
            <person name="Talbot G."/>
        </authorList>
    </citation>
    <scope>NUCLEOTIDE SEQUENCE [LARGE SCALE GENOMIC DNA]</scope>
    <source>
        <strain evidence="1 2">Res13-Abat-PEA21-P4-01-A</strain>
    </source>
</reference>
<evidence type="ECO:0008006" key="3">
    <source>
        <dbReference type="Google" id="ProtNLM"/>
    </source>
</evidence>
<dbReference type="InterPro" id="IPR025683">
    <property type="entry name" value="Protein_beta"/>
</dbReference>
<protein>
    <recommendedName>
        <fullName evidence="3">Beta family protein</fullName>
    </recommendedName>
</protein>
<organism evidence="1 2">
    <name type="scientific">Acinetobacter baumannii</name>
    <dbReference type="NCBI Taxonomy" id="470"/>
    <lineage>
        <taxon>Bacteria</taxon>
        <taxon>Pseudomonadati</taxon>
        <taxon>Pseudomonadota</taxon>
        <taxon>Gammaproteobacteria</taxon>
        <taxon>Moraxellales</taxon>
        <taxon>Moraxellaceae</taxon>
        <taxon>Acinetobacter</taxon>
        <taxon>Acinetobacter calcoaceticus/baumannii complex</taxon>
    </lineage>
</organism>
<evidence type="ECO:0000313" key="1">
    <source>
        <dbReference type="EMBL" id="QPF12134.1"/>
    </source>
</evidence>
<gene>
    <name evidence="1" type="ORF">IMO23_10875</name>
</gene>
<sequence>MGILNDIVYVPSVRTSKYNLGALKELYLDVKSQIIPRIIFRGDNYTDLDSFLNDWGPTPLFLEVSQYLLDIECTLNNFLNDNSNHYLNKFNFFKEKRNLLGNLIPVINENSPDKLRDIVQFGLNVSNNFDLVGIFLDISTNFDKSFNILNSLLAAFSDEAISRTILIVDTGKIDSLNQINIDNLKEVFKIVENYSFYSIITSSTSYPVTRPSAGETATHTCIDPIWQNRFNNQLNKIGKSLIYGDYAATDPSGEVIEFDFAVHPIPYATYLLKDSFEWFTLREGKGGEYEKFRIIAQKIRSQSGYHGDDFCYATQQIKSIGENVRKKAGNQAYWNKLKINQHISAIIKSNTDGYLRAIGLNHNEEDSDDD</sequence>
<dbReference type="Pfam" id="PF14350">
    <property type="entry name" value="Beta_protein"/>
    <property type="match status" value="1"/>
</dbReference>
<accession>A0A7S8WBP6</accession>